<dbReference type="AlphaFoldDB" id="A0A1Z4MZQ7"/>
<dbReference type="PANTHER" id="PTHR35377">
    <property type="entry name" value="ANTITOXIN VAPB49-RELATED-RELATED"/>
    <property type="match status" value="1"/>
</dbReference>
<dbReference type="Gene3D" id="3.40.1620.10">
    <property type="entry name" value="YefM-like domain"/>
    <property type="match status" value="1"/>
</dbReference>
<accession>A0A1Z4MZQ7</accession>
<dbReference type="InterPro" id="IPR036165">
    <property type="entry name" value="YefM-like_sf"/>
</dbReference>
<proteinExistence type="inferred from homology"/>
<reference evidence="2 3" key="1">
    <citation type="submission" date="2017-06" db="EMBL/GenBank/DDBJ databases">
        <title>Genome sequencing of cyanobaciteial culture collection at National Institute for Environmental Studies (NIES).</title>
        <authorList>
            <person name="Hirose Y."/>
            <person name="Shimura Y."/>
            <person name="Fujisawa T."/>
            <person name="Nakamura Y."/>
            <person name="Kawachi M."/>
        </authorList>
    </citation>
    <scope>NUCLEOTIDE SEQUENCE [LARGE SCALE GENOMIC DNA]</scope>
    <source>
        <strain evidence="2 3">NIES-37</strain>
    </source>
</reference>
<dbReference type="EMBL" id="AP018248">
    <property type="protein sequence ID" value="BAY98978.1"/>
    <property type="molecule type" value="Genomic_DNA"/>
</dbReference>
<dbReference type="InterPro" id="IPR051416">
    <property type="entry name" value="phD-YefM_TA_antitoxins"/>
</dbReference>
<dbReference type="Proteomes" id="UP000218785">
    <property type="component" value="Chromosome"/>
</dbReference>
<name>A0A1Z4MZQ7_9CYAN</name>
<protein>
    <submittedName>
        <fullName evidence="2">Prevent-host-death family protein</fullName>
    </submittedName>
</protein>
<sequence>MRLFTLNLTAEFFNFMETVNIDQAQTNFTEMLSRVELGEKIIISNQGIAIAKLVPFRAASNRSDSLGQDRGLFIVPEDFTAPLPEEILVAFEGNEQCKPIV</sequence>
<evidence type="ECO:0000313" key="2">
    <source>
        <dbReference type="EMBL" id="BAY98978.1"/>
    </source>
</evidence>
<comment type="similarity">
    <text evidence="1">Belongs to the phD/YefM antitoxin family.</text>
</comment>
<dbReference type="SUPFAM" id="SSF143120">
    <property type="entry name" value="YefM-like"/>
    <property type="match status" value="1"/>
</dbReference>
<evidence type="ECO:0000313" key="3">
    <source>
        <dbReference type="Proteomes" id="UP000218785"/>
    </source>
</evidence>
<gene>
    <name evidence="2" type="ORF">NIES37_29560</name>
</gene>
<organism evidence="2 3">
    <name type="scientific">Tolypothrix tenuis PCC 7101</name>
    <dbReference type="NCBI Taxonomy" id="231146"/>
    <lineage>
        <taxon>Bacteria</taxon>
        <taxon>Bacillati</taxon>
        <taxon>Cyanobacteriota</taxon>
        <taxon>Cyanophyceae</taxon>
        <taxon>Nostocales</taxon>
        <taxon>Tolypothrichaceae</taxon>
        <taxon>Tolypothrix</taxon>
    </lineage>
</organism>
<keyword evidence="3" id="KW-1185">Reference proteome</keyword>
<dbReference type="PANTHER" id="PTHR35377:SF7">
    <property type="entry name" value="SSL1004 PROTEIN"/>
    <property type="match status" value="1"/>
</dbReference>
<evidence type="ECO:0000256" key="1">
    <source>
        <dbReference type="ARBA" id="ARBA00009981"/>
    </source>
</evidence>
<dbReference type="KEGG" id="ttq:NIES37_29560"/>